<evidence type="ECO:0000313" key="1">
    <source>
        <dbReference type="EMBL" id="CAK7345708.1"/>
    </source>
</evidence>
<name>A0AAV1S3J5_9ROSI</name>
<gene>
    <name evidence="1" type="ORF">DCAF_LOCUS18370</name>
</gene>
<sequence>MPTPSIFRIRIVFIPGIESSTPSNSKEHTLTTVVGTRSIKIGDLEEEEVTTATVLGEEEDTTVAVAVLVEEADFGEDD</sequence>
<keyword evidence="2" id="KW-1185">Reference proteome</keyword>
<protein>
    <submittedName>
        <fullName evidence="1">Uncharacterized protein</fullName>
    </submittedName>
</protein>
<accession>A0AAV1S3J5</accession>
<proteinExistence type="predicted"/>
<dbReference type="EMBL" id="CAWUPB010001168">
    <property type="protein sequence ID" value="CAK7345708.1"/>
    <property type="molecule type" value="Genomic_DNA"/>
</dbReference>
<dbReference type="AlphaFoldDB" id="A0AAV1S3J5"/>
<comment type="caution">
    <text evidence="1">The sequence shown here is derived from an EMBL/GenBank/DDBJ whole genome shotgun (WGS) entry which is preliminary data.</text>
</comment>
<evidence type="ECO:0000313" key="2">
    <source>
        <dbReference type="Proteomes" id="UP001314170"/>
    </source>
</evidence>
<organism evidence="1 2">
    <name type="scientific">Dovyalis caffra</name>
    <dbReference type="NCBI Taxonomy" id="77055"/>
    <lineage>
        <taxon>Eukaryota</taxon>
        <taxon>Viridiplantae</taxon>
        <taxon>Streptophyta</taxon>
        <taxon>Embryophyta</taxon>
        <taxon>Tracheophyta</taxon>
        <taxon>Spermatophyta</taxon>
        <taxon>Magnoliopsida</taxon>
        <taxon>eudicotyledons</taxon>
        <taxon>Gunneridae</taxon>
        <taxon>Pentapetalae</taxon>
        <taxon>rosids</taxon>
        <taxon>fabids</taxon>
        <taxon>Malpighiales</taxon>
        <taxon>Salicaceae</taxon>
        <taxon>Flacourtieae</taxon>
        <taxon>Dovyalis</taxon>
    </lineage>
</organism>
<dbReference type="Proteomes" id="UP001314170">
    <property type="component" value="Unassembled WGS sequence"/>
</dbReference>
<reference evidence="1 2" key="1">
    <citation type="submission" date="2024-01" db="EMBL/GenBank/DDBJ databases">
        <authorList>
            <person name="Waweru B."/>
        </authorList>
    </citation>
    <scope>NUCLEOTIDE SEQUENCE [LARGE SCALE GENOMIC DNA]</scope>
</reference>